<evidence type="ECO:0000256" key="1">
    <source>
        <dbReference type="SAM" id="MobiDB-lite"/>
    </source>
</evidence>
<dbReference type="eggNOG" id="ENOG502ZN8R">
    <property type="taxonomic scope" value="Bacteria"/>
</dbReference>
<evidence type="ECO:0000313" key="2">
    <source>
        <dbReference type="EMBL" id="KEQ12446.1"/>
    </source>
</evidence>
<gene>
    <name evidence="2" type="ORF">GZ77_18135</name>
</gene>
<dbReference type="Proteomes" id="UP000028006">
    <property type="component" value="Unassembled WGS sequence"/>
</dbReference>
<dbReference type="EMBL" id="JOKG01000004">
    <property type="protein sequence ID" value="KEQ12446.1"/>
    <property type="molecule type" value="Genomic_DNA"/>
</dbReference>
<keyword evidence="3" id="KW-1185">Reference proteome</keyword>
<name>A0A081N1X3_9GAMM</name>
<proteinExistence type="predicted"/>
<feature type="region of interest" description="Disordered" evidence="1">
    <location>
        <begin position="1"/>
        <end position="20"/>
    </location>
</feature>
<organism evidence="2 3">
    <name type="scientific">Endozoicomonas montiporae</name>
    <dbReference type="NCBI Taxonomy" id="1027273"/>
    <lineage>
        <taxon>Bacteria</taxon>
        <taxon>Pseudomonadati</taxon>
        <taxon>Pseudomonadota</taxon>
        <taxon>Gammaproteobacteria</taxon>
        <taxon>Oceanospirillales</taxon>
        <taxon>Endozoicomonadaceae</taxon>
        <taxon>Endozoicomonas</taxon>
    </lineage>
</organism>
<dbReference type="AlphaFoldDB" id="A0A081N1X3"/>
<sequence length="154" mass="17331">MKARTTGDQSPTGKPATSQGMIIMKQPTKLENSLYAFLETGLKGLRQIEVASPYKGYPFQHQPGLFWSSCLNTDVSRLGKQGIVIARHQDPYTRKDGDQANFKRYRLPDRKAAREALNHLNQYRVKRGAEPLSNDLASMLVDQFPDTVPHEQAS</sequence>
<comment type="caution">
    <text evidence="2">The sequence shown here is derived from an EMBL/GenBank/DDBJ whole genome shotgun (WGS) entry which is preliminary data.</text>
</comment>
<evidence type="ECO:0000313" key="3">
    <source>
        <dbReference type="Proteomes" id="UP000028006"/>
    </source>
</evidence>
<protein>
    <submittedName>
        <fullName evidence="2">Uncharacterized protein</fullName>
    </submittedName>
</protein>
<reference evidence="2 3" key="1">
    <citation type="submission" date="2014-06" db="EMBL/GenBank/DDBJ databases">
        <title>Whole Genome Sequences of Three Symbiotic Endozoicomonas Bacteria.</title>
        <authorList>
            <person name="Neave M.J."/>
            <person name="Apprill A."/>
            <person name="Voolstra C.R."/>
        </authorList>
    </citation>
    <scope>NUCLEOTIDE SEQUENCE [LARGE SCALE GENOMIC DNA]</scope>
    <source>
        <strain evidence="2 3">LMG 24815</strain>
    </source>
</reference>
<accession>A0A081N1X3</accession>